<evidence type="ECO:0000259" key="2">
    <source>
        <dbReference type="Pfam" id="PF25583"/>
    </source>
</evidence>
<evidence type="ECO:0000313" key="3">
    <source>
        <dbReference type="EMBL" id="KDN96576.1"/>
    </source>
</evidence>
<dbReference type="PANTHER" id="PTHR34580">
    <property type="match status" value="1"/>
</dbReference>
<reference evidence="3 4" key="1">
    <citation type="submission" date="2014-04" db="EMBL/GenBank/DDBJ databases">
        <title>Draft genome sequence of Hydrogenovibrio marinus MH-110, a model organism for aerobic H2 metabolism.</title>
        <authorList>
            <person name="Cha H.J."/>
            <person name="Jo B.H."/>
            <person name="Hwang B.H."/>
        </authorList>
    </citation>
    <scope>NUCLEOTIDE SEQUENCE [LARGE SCALE GENOMIC DNA]</scope>
    <source>
        <strain evidence="3 4">MH-110</strain>
    </source>
</reference>
<protein>
    <submittedName>
        <fullName evidence="3">Uncharacterized protein</fullName>
    </submittedName>
</protein>
<dbReference type="RefSeq" id="WP_029913013.1">
    <property type="nucleotide sequence ID" value="NZ_AP020335.1"/>
</dbReference>
<dbReference type="InterPro" id="IPR057727">
    <property type="entry name" value="WCX_dom"/>
</dbReference>
<name>A0A067A1T3_HYDMR</name>
<dbReference type="PROSITE" id="PS52050">
    <property type="entry name" value="WYL"/>
    <property type="match status" value="1"/>
</dbReference>
<dbReference type="Pfam" id="PF13280">
    <property type="entry name" value="WYL"/>
    <property type="match status" value="1"/>
</dbReference>
<organism evidence="3 4">
    <name type="scientific">Hydrogenovibrio marinus</name>
    <dbReference type="NCBI Taxonomy" id="28885"/>
    <lineage>
        <taxon>Bacteria</taxon>
        <taxon>Pseudomonadati</taxon>
        <taxon>Pseudomonadota</taxon>
        <taxon>Gammaproteobacteria</taxon>
        <taxon>Thiotrichales</taxon>
        <taxon>Piscirickettsiaceae</taxon>
        <taxon>Hydrogenovibrio</taxon>
    </lineage>
</organism>
<proteinExistence type="predicted"/>
<dbReference type="InterPro" id="IPR026881">
    <property type="entry name" value="WYL_dom"/>
</dbReference>
<dbReference type="PANTHER" id="PTHR34580:SF1">
    <property type="entry name" value="PROTEIN PAFC"/>
    <property type="match status" value="1"/>
</dbReference>
<accession>A0A067A1T3</accession>
<feature type="domain" description="WYL" evidence="1">
    <location>
        <begin position="152"/>
        <end position="217"/>
    </location>
</feature>
<dbReference type="InterPro" id="IPR051534">
    <property type="entry name" value="CBASS_pafABC_assoc_protein"/>
</dbReference>
<comment type="caution">
    <text evidence="3">The sequence shown here is derived from an EMBL/GenBank/DDBJ whole genome shotgun (WGS) entry which is preliminary data.</text>
</comment>
<dbReference type="STRING" id="28885.EI16_09990"/>
<dbReference type="AlphaFoldDB" id="A0A067A1T3"/>
<dbReference type="Pfam" id="PF25583">
    <property type="entry name" value="WCX"/>
    <property type="match status" value="1"/>
</dbReference>
<keyword evidence="4" id="KW-1185">Reference proteome</keyword>
<dbReference type="Proteomes" id="UP000027341">
    <property type="component" value="Unassembled WGS sequence"/>
</dbReference>
<gene>
    <name evidence="3" type="ORF">EI16_09990</name>
</gene>
<sequence length="332" mass="38446">MPSPFFRKIQTLKLIPQHPSKTSALQLLSELKTQGFTVEIRQVQRDLNTLSQLFEIENDGNKDIPGWYWKKEAEKLELPQMELPVALSFQLSEHYLSKLYPHAVMQHLSPYFKLSQKLLSSMDSPLSTWSNKVKLISRNQPLIAPIISESVLNSAYIALLSDTLIHATYKAVLQEKKEYELAPKAMVVVDQVIYLVAENLASNNLQHFALHRFSQIKNTDKPIHQDKSFSLDDYMSEGNFEYLYTNNPTIQLKLLVTEKAAYHLDELKLSDDQTIVPFDDEFLVTATVKNTDQLRWWILSYGDYVEVLEPESLRDEFAETADILYHIYHHNN</sequence>
<evidence type="ECO:0000313" key="4">
    <source>
        <dbReference type="Proteomes" id="UP000027341"/>
    </source>
</evidence>
<feature type="domain" description="WCX" evidence="2">
    <location>
        <begin position="249"/>
        <end position="321"/>
    </location>
</feature>
<evidence type="ECO:0000259" key="1">
    <source>
        <dbReference type="Pfam" id="PF13280"/>
    </source>
</evidence>
<dbReference type="EMBL" id="JMIU01000001">
    <property type="protein sequence ID" value="KDN96576.1"/>
    <property type="molecule type" value="Genomic_DNA"/>
</dbReference>